<gene>
    <name evidence="10" type="ORF">MHYMCMPASI_01046</name>
</gene>
<name>A0A8S4C541_9ACAR</name>
<dbReference type="GO" id="GO:0005886">
    <property type="term" value="C:plasma membrane"/>
    <property type="evidence" value="ECO:0007669"/>
    <property type="project" value="UniProtKB-SubCell"/>
</dbReference>
<proteinExistence type="predicted"/>
<keyword evidence="6 7" id="KW-0472">Membrane</keyword>
<keyword evidence="11" id="KW-1185">Reference proteome</keyword>
<dbReference type="Pfam" id="PF20560">
    <property type="entry name" value="MotA_N"/>
    <property type="match status" value="1"/>
</dbReference>
<sequence length="194" mass="20942">MEIGIIGGSAVGSFLVANKMHIIKSTLKDISISFKGSQYKRKDYEAVLLLLYDIIKQAKTKGVLTLEAHIENPKDSTIFKSYPSVLANGRILELICDTFRVISLNVDNPMQIEEVVDKKIRKIEHELLASSHALQVVADGLPALGIVAAVLGVIKTMASIDQPPPILGKMIGGALVGTFLVSFFSILCCGSTCQ</sequence>
<dbReference type="AlphaFoldDB" id="A0A8S4C541"/>
<protein>
    <submittedName>
        <fullName evidence="10">Flagellar motor stator protein MotA</fullName>
    </submittedName>
</protein>
<evidence type="ECO:0000259" key="9">
    <source>
        <dbReference type="Pfam" id="PF20560"/>
    </source>
</evidence>
<evidence type="ECO:0000256" key="3">
    <source>
        <dbReference type="ARBA" id="ARBA00022692"/>
    </source>
</evidence>
<dbReference type="Proteomes" id="UP000837675">
    <property type="component" value="Unassembled WGS sequence"/>
</dbReference>
<dbReference type="EMBL" id="CAJVAF010000337">
    <property type="protein sequence ID" value="CAG7598811.1"/>
    <property type="molecule type" value="Genomic_DNA"/>
</dbReference>
<dbReference type="InterPro" id="IPR047055">
    <property type="entry name" value="MotA-like"/>
</dbReference>
<dbReference type="GO" id="GO:0006935">
    <property type="term" value="P:chemotaxis"/>
    <property type="evidence" value="ECO:0007669"/>
    <property type="project" value="InterPro"/>
</dbReference>
<comment type="caution">
    <text evidence="10">The sequence shown here is derived from an EMBL/GenBank/DDBJ whole genome shotgun (WGS) entry which is preliminary data.</text>
</comment>
<evidence type="ECO:0000259" key="8">
    <source>
        <dbReference type="Pfam" id="PF01618"/>
    </source>
</evidence>
<evidence type="ECO:0000313" key="10">
    <source>
        <dbReference type="EMBL" id="CAG7598811.1"/>
    </source>
</evidence>
<feature type="domain" description="Motility protein A N-terminal" evidence="9">
    <location>
        <begin position="1"/>
        <end position="62"/>
    </location>
</feature>
<evidence type="ECO:0000313" key="11">
    <source>
        <dbReference type="Proteomes" id="UP000837675"/>
    </source>
</evidence>
<organism evidence="10 11">
    <name type="scientific">Hyalomma marginatum</name>
    <dbReference type="NCBI Taxonomy" id="34627"/>
    <lineage>
        <taxon>Eukaryota</taxon>
        <taxon>Metazoa</taxon>
        <taxon>Ecdysozoa</taxon>
        <taxon>Arthropoda</taxon>
        <taxon>Chelicerata</taxon>
        <taxon>Arachnida</taxon>
        <taxon>Acari</taxon>
        <taxon>Parasitiformes</taxon>
        <taxon>Ixodida</taxon>
        <taxon>Ixodoidea</taxon>
        <taxon>Ixodidae</taxon>
        <taxon>Hyalomminae</taxon>
        <taxon>Hyalomma</taxon>
    </lineage>
</organism>
<keyword evidence="2" id="KW-1003">Cell membrane</keyword>
<dbReference type="InterPro" id="IPR046786">
    <property type="entry name" value="MotA_N"/>
</dbReference>
<evidence type="ECO:0000256" key="6">
    <source>
        <dbReference type="ARBA" id="ARBA00023136"/>
    </source>
</evidence>
<keyword evidence="10" id="KW-0966">Cell projection</keyword>
<keyword evidence="10" id="KW-0969">Cilium</keyword>
<keyword evidence="10" id="KW-0282">Flagellum</keyword>
<evidence type="ECO:0000256" key="5">
    <source>
        <dbReference type="ARBA" id="ARBA00022989"/>
    </source>
</evidence>
<dbReference type="PANTHER" id="PTHR30433:SF4">
    <property type="entry name" value="MOTILITY PROTEIN A"/>
    <property type="match status" value="1"/>
</dbReference>
<dbReference type="InterPro" id="IPR002898">
    <property type="entry name" value="MotA_ExbB_proton_chnl"/>
</dbReference>
<keyword evidence="5 7" id="KW-1133">Transmembrane helix</keyword>
<dbReference type="Pfam" id="PF01618">
    <property type="entry name" value="MotA_ExbB"/>
    <property type="match status" value="1"/>
</dbReference>
<evidence type="ECO:0000256" key="4">
    <source>
        <dbReference type="ARBA" id="ARBA00022779"/>
    </source>
</evidence>
<keyword evidence="3 7" id="KW-0812">Transmembrane</keyword>
<feature type="domain" description="MotA/TolQ/ExbB proton channel" evidence="8">
    <location>
        <begin position="107"/>
        <end position="188"/>
    </location>
</feature>
<keyword evidence="4" id="KW-0283">Flagellar rotation</keyword>
<accession>A0A8S4C541</accession>
<feature type="transmembrane region" description="Helical" evidence="7">
    <location>
        <begin position="166"/>
        <end position="187"/>
    </location>
</feature>
<comment type="subcellular location">
    <subcellularLocation>
        <location evidence="1">Cell membrane</location>
        <topology evidence="1">Multi-pass membrane protein</topology>
    </subcellularLocation>
</comment>
<evidence type="ECO:0000256" key="1">
    <source>
        <dbReference type="ARBA" id="ARBA00004651"/>
    </source>
</evidence>
<reference evidence="10" key="1">
    <citation type="submission" date="2021-06" db="EMBL/GenBank/DDBJ databases">
        <authorList>
            <person name="Nardi T."/>
            <person name="Nardi T."/>
        </authorList>
    </citation>
    <scope>NUCLEOTIDE SEQUENCE</scope>
</reference>
<evidence type="ECO:0000256" key="2">
    <source>
        <dbReference type="ARBA" id="ARBA00022475"/>
    </source>
</evidence>
<evidence type="ECO:0000256" key="7">
    <source>
        <dbReference type="SAM" id="Phobius"/>
    </source>
</evidence>
<dbReference type="PANTHER" id="PTHR30433">
    <property type="entry name" value="CHEMOTAXIS PROTEIN MOTA"/>
    <property type="match status" value="1"/>
</dbReference>